<evidence type="ECO:0008006" key="6">
    <source>
        <dbReference type="Google" id="ProtNLM"/>
    </source>
</evidence>
<feature type="chain" id="PRO_5041212965" description="Lipocalin-like domain-containing protein" evidence="3">
    <location>
        <begin position="17"/>
        <end position="142"/>
    </location>
</feature>
<dbReference type="Gene3D" id="2.40.128.20">
    <property type="match status" value="1"/>
</dbReference>
<dbReference type="InterPro" id="IPR012674">
    <property type="entry name" value="Calycin"/>
</dbReference>
<reference evidence="4" key="1">
    <citation type="submission" date="2023-06" db="EMBL/GenBank/DDBJ databases">
        <title>Genomic analysis of the entomopathogenic nematode Steinernema hermaphroditum.</title>
        <authorList>
            <person name="Schwarz E.M."/>
            <person name="Heppert J.K."/>
            <person name="Baniya A."/>
            <person name="Schwartz H.T."/>
            <person name="Tan C.-H."/>
            <person name="Antoshechkin I."/>
            <person name="Sternberg P.W."/>
            <person name="Goodrich-Blair H."/>
            <person name="Dillman A.R."/>
        </authorList>
    </citation>
    <scope>NUCLEOTIDE SEQUENCE</scope>
    <source>
        <strain evidence="4">PS9179</strain>
        <tissue evidence="4">Whole animal</tissue>
    </source>
</reference>
<dbReference type="PRINTS" id="PR00178">
    <property type="entry name" value="FATTYACIDBP"/>
</dbReference>
<dbReference type="CDD" id="cd00742">
    <property type="entry name" value="FABP"/>
    <property type="match status" value="1"/>
</dbReference>
<evidence type="ECO:0000256" key="3">
    <source>
        <dbReference type="SAM" id="SignalP"/>
    </source>
</evidence>
<sequence>MMVVLFLLMLPFPNRGAELNDFIGKWQFVSSENYQDYLKELDTANRNLTSTTWIENVFLHFLHKEHVLEFEFARETFTTTPDGRQMRSVFYFPDGNSILQHEFKRSSHDKESLITYRIADNQLIKTMESGSVRATRIFQKVQ</sequence>
<keyword evidence="3" id="KW-0732">Signal</keyword>
<dbReference type="PANTHER" id="PTHR11955">
    <property type="entry name" value="FATTY ACID BINDING PROTEIN"/>
    <property type="match status" value="1"/>
</dbReference>
<name>A0AA39MAV5_9BILA</name>
<keyword evidence="2" id="KW-0446">Lipid-binding</keyword>
<dbReference type="SUPFAM" id="SSF50814">
    <property type="entry name" value="Lipocalins"/>
    <property type="match status" value="1"/>
</dbReference>
<keyword evidence="5" id="KW-1185">Reference proteome</keyword>
<evidence type="ECO:0000256" key="2">
    <source>
        <dbReference type="ARBA" id="ARBA00023121"/>
    </source>
</evidence>
<dbReference type="AlphaFoldDB" id="A0AA39MAV5"/>
<proteinExistence type="inferred from homology"/>
<evidence type="ECO:0000313" key="4">
    <source>
        <dbReference type="EMBL" id="KAK0427113.1"/>
    </source>
</evidence>
<comment type="caution">
    <text evidence="4">The sequence shown here is derived from an EMBL/GenBank/DDBJ whole genome shotgun (WGS) entry which is preliminary data.</text>
</comment>
<evidence type="ECO:0000256" key="1">
    <source>
        <dbReference type="ARBA" id="ARBA00008390"/>
    </source>
</evidence>
<dbReference type="Proteomes" id="UP001175271">
    <property type="component" value="Unassembled WGS sequence"/>
</dbReference>
<protein>
    <recommendedName>
        <fullName evidence="6">Lipocalin-like domain-containing protein</fullName>
    </recommendedName>
</protein>
<gene>
    <name evidence="4" type="ORF">QR680_010068</name>
</gene>
<feature type="signal peptide" evidence="3">
    <location>
        <begin position="1"/>
        <end position="16"/>
    </location>
</feature>
<accession>A0AA39MAV5</accession>
<organism evidence="4 5">
    <name type="scientific">Steinernema hermaphroditum</name>
    <dbReference type="NCBI Taxonomy" id="289476"/>
    <lineage>
        <taxon>Eukaryota</taxon>
        <taxon>Metazoa</taxon>
        <taxon>Ecdysozoa</taxon>
        <taxon>Nematoda</taxon>
        <taxon>Chromadorea</taxon>
        <taxon>Rhabditida</taxon>
        <taxon>Tylenchina</taxon>
        <taxon>Panagrolaimomorpha</taxon>
        <taxon>Strongyloidoidea</taxon>
        <taxon>Steinernematidae</taxon>
        <taxon>Steinernema</taxon>
    </lineage>
</organism>
<dbReference type="GO" id="GO:0008289">
    <property type="term" value="F:lipid binding"/>
    <property type="evidence" value="ECO:0007669"/>
    <property type="project" value="UniProtKB-KW"/>
</dbReference>
<comment type="similarity">
    <text evidence="1">Belongs to the calycin superfamily. Fatty-acid binding protein (FABP) family.</text>
</comment>
<dbReference type="InterPro" id="IPR031259">
    <property type="entry name" value="ILBP"/>
</dbReference>
<evidence type="ECO:0000313" key="5">
    <source>
        <dbReference type="Proteomes" id="UP001175271"/>
    </source>
</evidence>
<dbReference type="EMBL" id="JAUCMV010000001">
    <property type="protein sequence ID" value="KAK0427113.1"/>
    <property type="molecule type" value="Genomic_DNA"/>
</dbReference>
<dbReference type="InterPro" id="IPR000463">
    <property type="entry name" value="Fatty_acid-bd"/>
</dbReference>